<feature type="region of interest" description="Disordered" evidence="1">
    <location>
        <begin position="186"/>
        <end position="211"/>
    </location>
</feature>
<keyword evidence="3" id="KW-1185">Reference proteome</keyword>
<dbReference type="PANTHER" id="PTHR47481">
    <property type="match status" value="1"/>
</dbReference>
<comment type="caution">
    <text evidence="2">The sequence shown here is derived from an EMBL/GenBank/DDBJ whole genome shotgun (WGS) entry which is preliminary data.</text>
</comment>
<protein>
    <recommendedName>
        <fullName evidence="4">Retrotransposon Copia-like N-terminal domain-containing protein</fullName>
    </recommendedName>
</protein>
<dbReference type="Proteomes" id="UP001168877">
    <property type="component" value="Unassembled WGS sequence"/>
</dbReference>
<proteinExistence type="predicted"/>
<evidence type="ECO:0008006" key="4">
    <source>
        <dbReference type="Google" id="ProtNLM"/>
    </source>
</evidence>
<feature type="compositionally biased region" description="Low complexity" evidence="1">
    <location>
        <begin position="195"/>
        <end position="211"/>
    </location>
</feature>
<dbReference type="AlphaFoldDB" id="A0AA39VAD3"/>
<organism evidence="2 3">
    <name type="scientific">Acer saccharum</name>
    <name type="common">Sugar maple</name>
    <dbReference type="NCBI Taxonomy" id="4024"/>
    <lineage>
        <taxon>Eukaryota</taxon>
        <taxon>Viridiplantae</taxon>
        <taxon>Streptophyta</taxon>
        <taxon>Embryophyta</taxon>
        <taxon>Tracheophyta</taxon>
        <taxon>Spermatophyta</taxon>
        <taxon>Magnoliopsida</taxon>
        <taxon>eudicotyledons</taxon>
        <taxon>Gunneridae</taxon>
        <taxon>Pentapetalae</taxon>
        <taxon>rosids</taxon>
        <taxon>malvids</taxon>
        <taxon>Sapindales</taxon>
        <taxon>Sapindaceae</taxon>
        <taxon>Hippocastanoideae</taxon>
        <taxon>Acereae</taxon>
        <taxon>Acer</taxon>
    </lineage>
</organism>
<accession>A0AA39VAD3</accession>
<evidence type="ECO:0000313" key="3">
    <source>
        <dbReference type="Proteomes" id="UP001168877"/>
    </source>
</evidence>
<name>A0AA39VAD3_ACESA</name>
<dbReference type="EMBL" id="JAUESC010000385">
    <property type="protein sequence ID" value="KAK0580209.1"/>
    <property type="molecule type" value="Genomic_DNA"/>
</dbReference>
<evidence type="ECO:0000313" key="2">
    <source>
        <dbReference type="EMBL" id="KAK0580209.1"/>
    </source>
</evidence>
<sequence>MVSEQNSSASAAGDASLNFSSLSLQGSKILTPLKLELAVKLDYNNFLLWRQQVVAAIKGNRLHRFIDSTSPPPDRLNLDGSLQLQTLKKGTSSMTEYLTKKKSLIDALQYTGNIIAEDDKIMNILSGLGPEYDSFVIPVTSMPGCYSLPEITALLLAHEARINQHSQVENLTVNMAEISQNFGQYRRGNSSGFPGNNRGSFQGNNSGFNNG</sequence>
<dbReference type="PANTHER" id="PTHR47481:SF31">
    <property type="entry name" value="OS01G0873500 PROTEIN"/>
    <property type="match status" value="1"/>
</dbReference>
<reference evidence="2" key="2">
    <citation type="submission" date="2023-06" db="EMBL/GenBank/DDBJ databases">
        <authorList>
            <person name="Swenson N.G."/>
            <person name="Wegrzyn J.L."/>
            <person name="Mcevoy S.L."/>
        </authorList>
    </citation>
    <scope>NUCLEOTIDE SEQUENCE</scope>
    <source>
        <strain evidence="2">NS2018</strain>
        <tissue evidence="2">Leaf</tissue>
    </source>
</reference>
<gene>
    <name evidence="2" type="ORF">LWI29_038042</name>
</gene>
<evidence type="ECO:0000256" key="1">
    <source>
        <dbReference type="SAM" id="MobiDB-lite"/>
    </source>
</evidence>
<reference evidence="2" key="1">
    <citation type="journal article" date="2022" name="Plant J.">
        <title>Strategies of tolerance reflected in two North American maple genomes.</title>
        <authorList>
            <person name="McEvoy S.L."/>
            <person name="Sezen U.U."/>
            <person name="Trouern-Trend A."/>
            <person name="McMahon S.M."/>
            <person name="Schaberg P.G."/>
            <person name="Yang J."/>
            <person name="Wegrzyn J.L."/>
            <person name="Swenson N.G."/>
        </authorList>
    </citation>
    <scope>NUCLEOTIDE SEQUENCE</scope>
    <source>
        <strain evidence="2">NS2018</strain>
    </source>
</reference>